<reference evidence="2" key="1">
    <citation type="journal article" date="2023" name="Nat. Microbiol.">
        <title>Enrichment and characterization of a nitric oxide-reducing microbial community in a continuous bioreactor.</title>
        <authorList>
            <person name="Garrido-Amador P."/>
            <person name="Stortenbeker N."/>
            <person name="Wessels H.J.C.T."/>
            <person name="Speth D.R."/>
            <person name="Garcia-Heredia I."/>
            <person name="Kartal B."/>
        </authorList>
    </citation>
    <scope>NUCLEOTIDE SEQUENCE</scope>
    <source>
        <strain evidence="2">MAG1</strain>
    </source>
</reference>
<proteinExistence type="predicted"/>
<sequence>MFVVTPTAAEQILRAAEAMDEGGDAPVMLRVAAKIEDGGIVYGMGFDEERENDHVIQSEGVILLIAPRSLELLTGSTLDFVELRPGEFQFVFVNPNEVGGGSCGGGGNDGYGGGCGGCGRSCG</sequence>
<dbReference type="InterPro" id="IPR000361">
    <property type="entry name" value="ATAP_core_dom"/>
</dbReference>
<accession>A0AA49IXB7</accession>
<dbReference type="Proteomes" id="UP001234916">
    <property type="component" value="Chromosome"/>
</dbReference>
<feature type="domain" description="Core" evidence="1">
    <location>
        <begin position="4"/>
        <end position="96"/>
    </location>
</feature>
<dbReference type="AlphaFoldDB" id="A0AA49IXB7"/>
<dbReference type="KEGG" id="npv:OHM77_04520"/>
<gene>
    <name evidence="2" type="ORF">OHM77_04520</name>
</gene>
<evidence type="ECO:0000313" key="2">
    <source>
        <dbReference type="EMBL" id="WIM06537.1"/>
    </source>
</evidence>
<dbReference type="EMBL" id="CP107246">
    <property type="protein sequence ID" value="WIM06537.1"/>
    <property type="molecule type" value="Genomic_DNA"/>
</dbReference>
<organism evidence="2">
    <name type="scientific">Candidatus Nitricoxidivorans perseverans</name>
    <dbReference type="NCBI Taxonomy" id="2975601"/>
    <lineage>
        <taxon>Bacteria</taxon>
        <taxon>Pseudomonadati</taxon>
        <taxon>Pseudomonadota</taxon>
        <taxon>Betaproteobacteria</taxon>
        <taxon>Nitrosomonadales</taxon>
        <taxon>Sterolibacteriaceae</taxon>
        <taxon>Candidatus Nitricoxidivorans</taxon>
    </lineage>
</organism>
<name>A0AA49IXB7_9PROT</name>
<evidence type="ECO:0000259" key="1">
    <source>
        <dbReference type="Pfam" id="PF01521"/>
    </source>
</evidence>
<dbReference type="SUPFAM" id="SSF89360">
    <property type="entry name" value="HesB-like domain"/>
    <property type="match status" value="1"/>
</dbReference>
<dbReference type="Pfam" id="PF01521">
    <property type="entry name" value="Fe-S_biosyn"/>
    <property type="match status" value="1"/>
</dbReference>
<dbReference type="InterPro" id="IPR035903">
    <property type="entry name" value="HesB-like_dom_sf"/>
</dbReference>
<dbReference type="Gene3D" id="2.60.300.12">
    <property type="entry name" value="HesB-like domain"/>
    <property type="match status" value="1"/>
</dbReference>
<protein>
    <submittedName>
        <fullName evidence="2">Iron-sulfur cluster assembly accessory protein</fullName>
    </submittedName>
</protein>